<evidence type="ECO:0000313" key="2">
    <source>
        <dbReference type="Proteomes" id="UP000663193"/>
    </source>
</evidence>
<dbReference type="EMBL" id="CP069025">
    <property type="protein sequence ID" value="QRC93093.1"/>
    <property type="molecule type" value="Genomic_DNA"/>
</dbReference>
<evidence type="ECO:0000313" key="1">
    <source>
        <dbReference type="EMBL" id="QRC93093.1"/>
    </source>
</evidence>
<protein>
    <submittedName>
        <fullName evidence="1">Uncharacterized protein</fullName>
    </submittedName>
</protein>
<sequence>YFGAVRGLSTQFFGEAKQVNQLKTRQKLVSTPSHVQDYSRSSCSEDYSSIASTLSFIPVLP</sequence>
<dbReference type="Proteomes" id="UP000663193">
    <property type="component" value="Chromosome 3"/>
</dbReference>
<name>A0A7U2EWB9_PHANO</name>
<proteinExistence type="predicted"/>
<dbReference type="AlphaFoldDB" id="A0A7U2EWB9"/>
<organism evidence="1 2">
    <name type="scientific">Phaeosphaeria nodorum (strain SN15 / ATCC MYA-4574 / FGSC 10173)</name>
    <name type="common">Glume blotch fungus</name>
    <name type="synonym">Parastagonospora nodorum</name>
    <dbReference type="NCBI Taxonomy" id="321614"/>
    <lineage>
        <taxon>Eukaryota</taxon>
        <taxon>Fungi</taxon>
        <taxon>Dikarya</taxon>
        <taxon>Ascomycota</taxon>
        <taxon>Pezizomycotina</taxon>
        <taxon>Dothideomycetes</taxon>
        <taxon>Pleosporomycetidae</taxon>
        <taxon>Pleosporales</taxon>
        <taxon>Pleosporineae</taxon>
        <taxon>Phaeosphaeriaceae</taxon>
        <taxon>Parastagonospora</taxon>
    </lineage>
</organism>
<dbReference type="VEuPathDB" id="FungiDB:JI435_403310"/>
<reference evidence="2" key="1">
    <citation type="journal article" date="2021" name="BMC Genomics">
        <title>Chromosome-level genome assembly and manually-curated proteome of model necrotroph Parastagonospora nodorum Sn15 reveals a genome-wide trove of candidate effector homologs, and redundancy of virulence-related functions within an accessory chromosome.</title>
        <authorList>
            <person name="Bertazzoni S."/>
            <person name="Jones D.A.B."/>
            <person name="Phan H.T."/>
            <person name="Tan K.-C."/>
            <person name="Hane J.K."/>
        </authorList>
    </citation>
    <scope>NUCLEOTIDE SEQUENCE [LARGE SCALE GENOMIC DNA]</scope>
    <source>
        <strain evidence="2">SN15 / ATCC MYA-4574 / FGSC 10173)</strain>
    </source>
</reference>
<gene>
    <name evidence="1" type="ORF">JI435_403310</name>
</gene>
<keyword evidence="2" id="KW-1185">Reference proteome</keyword>
<accession>A0A7U2EWB9</accession>
<feature type="non-terminal residue" evidence="1">
    <location>
        <position position="1"/>
    </location>
</feature>